<dbReference type="Proteomes" id="UP000051324">
    <property type="component" value="Unassembled WGS sequence"/>
</dbReference>
<accession>A0A0R1U141</accession>
<comment type="caution">
    <text evidence="1">The sequence shown here is derived from an EMBL/GenBank/DDBJ whole genome shotgun (WGS) entry which is preliminary data.</text>
</comment>
<evidence type="ECO:0000313" key="1">
    <source>
        <dbReference type="EMBL" id="KRL84597.1"/>
    </source>
</evidence>
<protein>
    <submittedName>
        <fullName evidence="1">Uncharacterized protein</fullName>
    </submittedName>
</protein>
<evidence type="ECO:0000313" key="2">
    <source>
        <dbReference type="Proteomes" id="UP000051324"/>
    </source>
</evidence>
<dbReference type="PATRIC" id="fig|1423724.4.peg.517"/>
<keyword evidence="2" id="KW-1185">Reference proteome</keyword>
<gene>
    <name evidence="1" type="ORF">FC32_GL000492</name>
</gene>
<dbReference type="EMBL" id="AZFT01000049">
    <property type="protein sequence ID" value="KRL84597.1"/>
    <property type="molecule type" value="Genomic_DNA"/>
</dbReference>
<sequence>MGYIPVSALNVVKYSDNNEIKEVNPYYKSIQGMAVDYLTRYMTGTFKQYSVSNVSNGR</sequence>
<reference evidence="1 2" key="1">
    <citation type="journal article" date="2015" name="Genome Announc.">
        <title>Expanding the biotechnology potential of lactobacilli through comparative genomics of 213 strains and associated genera.</title>
        <authorList>
            <person name="Sun Z."/>
            <person name="Harris H.M."/>
            <person name="McCann A."/>
            <person name="Guo C."/>
            <person name="Argimon S."/>
            <person name="Zhang W."/>
            <person name="Yang X."/>
            <person name="Jeffery I.B."/>
            <person name="Cooney J.C."/>
            <person name="Kagawa T.F."/>
            <person name="Liu W."/>
            <person name="Song Y."/>
            <person name="Salvetti E."/>
            <person name="Wrobel A."/>
            <person name="Rasinkangas P."/>
            <person name="Parkhill J."/>
            <person name="Rea M.C."/>
            <person name="O'Sullivan O."/>
            <person name="Ritari J."/>
            <person name="Douillard F.P."/>
            <person name="Paul Ross R."/>
            <person name="Yang R."/>
            <person name="Briner A.E."/>
            <person name="Felis G.E."/>
            <person name="de Vos W.M."/>
            <person name="Barrangou R."/>
            <person name="Klaenhammer T.R."/>
            <person name="Caufield P.W."/>
            <person name="Cui Y."/>
            <person name="Zhang H."/>
            <person name="O'Toole P.W."/>
        </authorList>
    </citation>
    <scope>NUCLEOTIDE SEQUENCE [LARGE SCALE GENOMIC DNA]</scope>
    <source>
        <strain evidence="1 2">DSM 16634</strain>
    </source>
</reference>
<name>A0A0R1U141_9LACO</name>
<organism evidence="1 2">
    <name type="scientific">Ligilactobacillus apodemi DSM 16634 = JCM 16172</name>
    <dbReference type="NCBI Taxonomy" id="1423724"/>
    <lineage>
        <taxon>Bacteria</taxon>
        <taxon>Bacillati</taxon>
        <taxon>Bacillota</taxon>
        <taxon>Bacilli</taxon>
        <taxon>Lactobacillales</taxon>
        <taxon>Lactobacillaceae</taxon>
        <taxon>Ligilactobacillus</taxon>
    </lineage>
</organism>
<proteinExistence type="predicted"/>
<dbReference type="AlphaFoldDB" id="A0A0R1U141"/>